<evidence type="ECO:0000313" key="3">
    <source>
        <dbReference type="Proteomes" id="UP000308267"/>
    </source>
</evidence>
<comment type="caution">
    <text evidence="2">The sequence shown here is derived from an EMBL/GenBank/DDBJ whole genome shotgun (WGS) entry which is preliminary data.</text>
</comment>
<name>A0A4S2JVI1_OPIFE</name>
<evidence type="ECO:0000256" key="1">
    <source>
        <dbReference type="SAM" id="Phobius"/>
    </source>
</evidence>
<keyword evidence="1" id="KW-0472">Membrane</keyword>
<gene>
    <name evidence="2" type="ORF">CRM22_011269</name>
</gene>
<dbReference type="AlphaFoldDB" id="A0A4S2JVI1"/>
<proteinExistence type="predicted"/>
<evidence type="ECO:0000313" key="2">
    <source>
        <dbReference type="EMBL" id="TGZ38599.1"/>
    </source>
</evidence>
<reference evidence="2 3" key="1">
    <citation type="journal article" date="2019" name="BMC Genomics">
        <title>New insights from Opisthorchis felineus genome: update on genomics of the epidemiologically important liver flukes.</title>
        <authorList>
            <person name="Ershov N.I."/>
            <person name="Mordvinov V.A."/>
            <person name="Prokhortchouk E.B."/>
            <person name="Pakharukova M.Y."/>
            <person name="Gunbin K.V."/>
            <person name="Ustyantsev K."/>
            <person name="Genaev M.A."/>
            <person name="Blinov A.G."/>
            <person name="Mazur A."/>
            <person name="Boulygina E."/>
            <person name="Tsygankova S."/>
            <person name="Khrameeva E."/>
            <person name="Chekanov N."/>
            <person name="Fan G."/>
            <person name="Xiao A."/>
            <person name="Zhang H."/>
            <person name="Xu X."/>
            <person name="Yang H."/>
            <person name="Solovyev V."/>
            <person name="Lee S.M."/>
            <person name="Liu X."/>
            <person name="Afonnikov D.A."/>
            <person name="Skryabin K.G."/>
        </authorList>
    </citation>
    <scope>NUCLEOTIDE SEQUENCE [LARGE SCALE GENOMIC DNA]</scope>
    <source>
        <strain evidence="2">AK-0245</strain>
        <tissue evidence="2">Whole organism</tissue>
    </source>
</reference>
<keyword evidence="1" id="KW-1133">Transmembrane helix</keyword>
<feature type="non-terminal residue" evidence="2">
    <location>
        <position position="1"/>
    </location>
</feature>
<keyword evidence="3" id="KW-1185">Reference proteome</keyword>
<accession>A0A4S2JVI1</accession>
<protein>
    <submittedName>
        <fullName evidence="2">Uncharacterized protein</fullName>
    </submittedName>
</protein>
<dbReference type="EMBL" id="SJOL01012762">
    <property type="protein sequence ID" value="TGZ38599.1"/>
    <property type="molecule type" value="Genomic_DNA"/>
</dbReference>
<feature type="transmembrane region" description="Helical" evidence="1">
    <location>
        <begin position="34"/>
        <end position="53"/>
    </location>
</feature>
<organism evidence="2 3">
    <name type="scientific">Opisthorchis felineus</name>
    <dbReference type="NCBI Taxonomy" id="147828"/>
    <lineage>
        <taxon>Eukaryota</taxon>
        <taxon>Metazoa</taxon>
        <taxon>Spiralia</taxon>
        <taxon>Lophotrochozoa</taxon>
        <taxon>Platyhelminthes</taxon>
        <taxon>Trematoda</taxon>
        <taxon>Digenea</taxon>
        <taxon>Opisthorchiida</taxon>
        <taxon>Opisthorchiata</taxon>
        <taxon>Opisthorchiidae</taxon>
        <taxon>Opisthorchis</taxon>
    </lineage>
</organism>
<keyword evidence="1" id="KW-0812">Transmembrane</keyword>
<sequence>VVGAREIRLDGAASFQETKRRRPSMSESVLVEGVVLYNIYGVISAVRITITLVQNPERRWKKWSKCTFVDKHRPIVPRCPNLDTAFMSFSNRPNFIGQTENNARVIHSHLMLTQIRWRPMVL</sequence>
<dbReference type="Proteomes" id="UP000308267">
    <property type="component" value="Unassembled WGS sequence"/>
</dbReference>